<dbReference type="PANTHER" id="PTHR43135:SF3">
    <property type="entry name" value="ALPHA-D-RIBOSE 1-METHYLPHOSPHONATE 5-TRIPHOSPHATE DIPHOSPHATASE"/>
    <property type="match status" value="1"/>
</dbReference>
<evidence type="ECO:0000313" key="2">
    <source>
        <dbReference type="EMBL" id="KIM20134.1"/>
    </source>
</evidence>
<dbReference type="SUPFAM" id="SSF51338">
    <property type="entry name" value="Composite domain of metallo-dependent hydrolases"/>
    <property type="match status" value="1"/>
</dbReference>
<dbReference type="PANTHER" id="PTHR43135">
    <property type="entry name" value="ALPHA-D-RIBOSE 1-METHYLPHOSPHONATE 5-TRIPHOSPHATE DIPHOSPHATASE"/>
    <property type="match status" value="1"/>
</dbReference>
<sequence length="455" mass="49780">MTQTTNIKINTSRIITVNPESGILEDLDDYTIHVSKLSGRILALTKTTKEDIKADSIDLRGKTVLPGFIDTHVHFFLHPYKETSWEDQVTRESTVERTVRAVTHAKATLLAGYTTVRDLGTEGAEDADVALRKCISHPANIVPGPRYLCASRAIVTTGSYGPKNNSRPYVTEVDGKSGADPASGVDECVRVVRRHIGAGADWIKVYADYPARALSLETRASRISLPLFTSDEVSAMVRTAHSLGVRVASHCVNPRTIEMLVKAGVDTLEHGTGMTEELLSLLKEHRVAWTPTLAAYYSHQYPGSRPWNSVGAVLKKAVQMGVPIATGGDTGVFPHGENSLELKLMHRLGIPWRDILRSATWTSWLTVRGSYWETDNGQEELASFGRTSEDASLWVDRRMEDNDVPVGCIAPGFAADIIATGEDLAQRFEKAVDAAAIEFVMKGGVVYKRDGLSCC</sequence>
<dbReference type="Gene3D" id="2.30.40.10">
    <property type="entry name" value="Urease, subunit C, domain 1"/>
    <property type="match status" value="1"/>
</dbReference>
<evidence type="ECO:0000259" key="1">
    <source>
        <dbReference type="Pfam" id="PF01979"/>
    </source>
</evidence>
<dbReference type="AlphaFoldDB" id="A0A0C3AJC1"/>
<dbReference type="InterPro" id="IPR006680">
    <property type="entry name" value="Amidohydro-rel"/>
</dbReference>
<keyword evidence="3" id="KW-1185">Reference proteome</keyword>
<feature type="domain" description="Amidohydrolase-related" evidence="1">
    <location>
        <begin position="63"/>
        <end position="361"/>
    </location>
</feature>
<dbReference type="Pfam" id="PF01979">
    <property type="entry name" value="Amidohydro_1"/>
    <property type="match status" value="1"/>
</dbReference>
<proteinExistence type="predicted"/>
<dbReference type="GO" id="GO:0016810">
    <property type="term" value="F:hydrolase activity, acting on carbon-nitrogen (but not peptide) bonds"/>
    <property type="evidence" value="ECO:0007669"/>
    <property type="project" value="InterPro"/>
</dbReference>
<gene>
    <name evidence="2" type="ORF">M408DRAFT_334125</name>
</gene>
<dbReference type="STRING" id="933852.A0A0C3AJC1"/>
<dbReference type="InterPro" id="IPR032466">
    <property type="entry name" value="Metal_Hydrolase"/>
</dbReference>
<dbReference type="CDD" id="cd01299">
    <property type="entry name" value="Met_dep_hydrolase_A"/>
    <property type="match status" value="1"/>
</dbReference>
<name>A0A0C3AJC1_SERVB</name>
<evidence type="ECO:0000313" key="3">
    <source>
        <dbReference type="Proteomes" id="UP000054097"/>
    </source>
</evidence>
<reference evidence="2 3" key="1">
    <citation type="submission" date="2014-04" db="EMBL/GenBank/DDBJ databases">
        <authorList>
            <consortium name="DOE Joint Genome Institute"/>
            <person name="Kuo A."/>
            <person name="Zuccaro A."/>
            <person name="Kohler A."/>
            <person name="Nagy L.G."/>
            <person name="Floudas D."/>
            <person name="Copeland A."/>
            <person name="Barry K.W."/>
            <person name="Cichocki N."/>
            <person name="Veneault-Fourrey C."/>
            <person name="LaButti K."/>
            <person name="Lindquist E.A."/>
            <person name="Lipzen A."/>
            <person name="Lundell T."/>
            <person name="Morin E."/>
            <person name="Murat C."/>
            <person name="Sun H."/>
            <person name="Tunlid A."/>
            <person name="Henrissat B."/>
            <person name="Grigoriev I.V."/>
            <person name="Hibbett D.S."/>
            <person name="Martin F."/>
            <person name="Nordberg H.P."/>
            <person name="Cantor M.N."/>
            <person name="Hua S.X."/>
        </authorList>
    </citation>
    <scope>NUCLEOTIDE SEQUENCE [LARGE SCALE GENOMIC DNA]</scope>
    <source>
        <strain evidence="2 3">MAFF 305830</strain>
    </source>
</reference>
<dbReference type="Gene3D" id="3.20.20.140">
    <property type="entry name" value="Metal-dependent hydrolases"/>
    <property type="match status" value="1"/>
</dbReference>
<accession>A0A0C3AJC1</accession>
<dbReference type="Proteomes" id="UP000054097">
    <property type="component" value="Unassembled WGS sequence"/>
</dbReference>
<protein>
    <recommendedName>
        <fullName evidence="1">Amidohydrolase-related domain-containing protein</fullName>
    </recommendedName>
</protein>
<organism evidence="2 3">
    <name type="scientific">Serendipita vermifera MAFF 305830</name>
    <dbReference type="NCBI Taxonomy" id="933852"/>
    <lineage>
        <taxon>Eukaryota</taxon>
        <taxon>Fungi</taxon>
        <taxon>Dikarya</taxon>
        <taxon>Basidiomycota</taxon>
        <taxon>Agaricomycotina</taxon>
        <taxon>Agaricomycetes</taxon>
        <taxon>Sebacinales</taxon>
        <taxon>Serendipitaceae</taxon>
        <taxon>Serendipita</taxon>
    </lineage>
</organism>
<dbReference type="InterPro" id="IPR011059">
    <property type="entry name" value="Metal-dep_hydrolase_composite"/>
</dbReference>
<reference evidence="3" key="2">
    <citation type="submission" date="2015-01" db="EMBL/GenBank/DDBJ databases">
        <title>Evolutionary Origins and Diversification of the Mycorrhizal Mutualists.</title>
        <authorList>
            <consortium name="DOE Joint Genome Institute"/>
            <consortium name="Mycorrhizal Genomics Consortium"/>
            <person name="Kohler A."/>
            <person name="Kuo A."/>
            <person name="Nagy L.G."/>
            <person name="Floudas D."/>
            <person name="Copeland A."/>
            <person name="Barry K.W."/>
            <person name="Cichocki N."/>
            <person name="Veneault-Fourrey C."/>
            <person name="LaButti K."/>
            <person name="Lindquist E.A."/>
            <person name="Lipzen A."/>
            <person name="Lundell T."/>
            <person name="Morin E."/>
            <person name="Murat C."/>
            <person name="Riley R."/>
            <person name="Ohm R."/>
            <person name="Sun H."/>
            <person name="Tunlid A."/>
            <person name="Henrissat B."/>
            <person name="Grigoriev I.V."/>
            <person name="Hibbett D.S."/>
            <person name="Martin F."/>
        </authorList>
    </citation>
    <scope>NUCLEOTIDE SEQUENCE [LARGE SCALE GENOMIC DNA]</scope>
    <source>
        <strain evidence="3">MAFF 305830</strain>
    </source>
</reference>
<dbReference type="InterPro" id="IPR057744">
    <property type="entry name" value="OTAase-like"/>
</dbReference>
<dbReference type="SUPFAM" id="SSF51556">
    <property type="entry name" value="Metallo-dependent hydrolases"/>
    <property type="match status" value="1"/>
</dbReference>
<dbReference type="HOGENOM" id="CLU_023620_1_1_1"/>
<dbReference type="InterPro" id="IPR051781">
    <property type="entry name" value="Metallo-dep_Hydrolase"/>
</dbReference>
<dbReference type="OrthoDB" id="5595695at2759"/>
<dbReference type="EMBL" id="KN824471">
    <property type="protein sequence ID" value="KIM20134.1"/>
    <property type="molecule type" value="Genomic_DNA"/>
</dbReference>